<keyword evidence="3" id="KW-1185">Reference proteome</keyword>
<dbReference type="EMBL" id="PGOL01002835">
    <property type="protein sequence ID" value="PKI44739.1"/>
    <property type="molecule type" value="Genomic_DNA"/>
</dbReference>
<organism evidence="2 3">
    <name type="scientific">Punica granatum</name>
    <name type="common">Pomegranate</name>
    <dbReference type="NCBI Taxonomy" id="22663"/>
    <lineage>
        <taxon>Eukaryota</taxon>
        <taxon>Viridiplantae</taxon>
        <taxon>Streptophyta</taxon>
        <taxon>Embryophyta</taxon>
        <taxon>Tracheophyta</taxon>
        <taxon>Spermatophyta</taxon>
        <taxon>Magnoliopsida</taxon>
        <taxon>eudicotyledons</taxon>
        <taxon>Gunneridae</taxon>
        <taxon>Pentapetalae</taxon>
        <taxon>rosids</taxon>
        <taxon>malvids</taxon>
        <taxon>Myrtales</taxon>
        <taxon>Lythraceae</taxon>
        <taxon>Punica</taxon>
    </lineage>
</organism>
<evidence type="ECO:0000313" key="3">
    <source>
        <dbReference type="Proteomes" id="UP000233551"/>
    </source>
</evidence>
<dbReference type="AlphaFoldDB" id="A0A2I0IL62"/>
<feature type="compositionally biased region" description="Low complexity" evidence="1">
    <location>
        <begin position="47"/>
        <end position="59"/>
    </location>
</feature>
<comment type="caution">
    <text evidence="2">The sequence shown here is derived from an EMBL/GenBank/DDBJ whole genome shotgun (WGS) entry which is preliminary data.</text>
</comment>
<reference evidence="2 3" key="1">
    <citation type="submission" date="2017-11" db="EMBL/GenBank/DDBJ databases">
        <title>De-novo sequencing of pomegranate (Punica granatum L.) genome.</title>
        <authorList>
            <person name="Akparov Z."/>
            <person name="Amiraslanov A."/>
            <person name="Hajiyeva S."/>
            <person name="Abbasov M."/>
            <person name="Kaur K."/>
            <person name="Hamwieh A."/>
            <person name="Solovyev V."/>
            <person name="Salamov A."/>
            <person name="Braich B."/>
            <person name="Kosarev P."/>
            <person name="Mahmoud A."/>
            <person name="Hajiyev E."/>
            <person name="Babayeva S."/>
            <person name="Izzatullayeva V."/>
            <person name="Mammadov A."/>
            <person name="Mammadov A."/>
            <person name="Sharifova S."/>
            <person name="Ojaghi J."/>
            <person name="Eynullazada K."/>
            <person name="Bayramov B."/>
            <person name="Abdulazimova A."/>
            <person name="Shahmuradov I."/>
        </authorList>
    </citation>
    <scope>NUCLEOTIDE SEQUENCE [LARGE SCALE GENOMIC DNA]</scope>
    <source>
        <strain evidence="3">cv. AG2017</strain>
        <tissue evidence="2">Leaf</tissue>
    </source>
</reference>
<dbReference type="Proteomes" id="UP000233551">
    <property type="component" value="Unassembled WGS sequence"/>
</dbReference>
<accession>A0A2I0IL62</accession>
<sequence>LVSENLEIGDFGNRRRKTAITAPIPTDLASVRSRSTTAKHRRHPELSPASFPAVVAASRGESRRPPASSPPLPRSRPPFG</sequence>
<feature type="compositionally biased region" description="Pro residues" evidence="1">
    <location>
        <begin position="67"/>
        <end position="80"/>
    </location>
</feature>
<name>A0A2I0IL62_PUNGR</name>
<protein>
    <submittedName>
        <fullName evidence="2">Uncharacterized protein</fullName>
    </submittedName>
</protein>
<proteinExistence type="predicted"/>
<evidence type="ECO:0000256" key="1">
    <source>
        <dbReference type="SAM" id="MobiDB-lite"/>
    </source>
</evidence>
<evidence type="ECO:0000313" key="2">
    <source>
        <dbReference type="EMBL" id="PKI44739.1"/>
    </source>
</evidence>
<gene>
    <name evidence="2" type="ORF">CRG98_034870</name>
</gene>
<feature type="region of interest" description="Disordered" evidence="1">
    <location>
        <begin position="22"/>
        <end position="80"/>
    </location>
</feature>
<feature type="non-terminal residue" evidence="2">
    <location>
        <position position="1"/>
    </location>
</feature>